<evidence type="ECO:0000313" key="2">
    <source>
        <dbReference type="Proteomes" id="UP000006437"/>
    </source>
</evidence>
<evidence type="ECO:0000313" key="1">
    <source>
        <dbReference type="EMBL" id="EHL13161.1"/>
    </source>
</evidence>
<name>G9X238_9FIRM</name>
<gene>
    <name evidence="1" type="ORF">HMPREF9629_00461</name>
</gene>
<protein>
    <submittedName>
        <fullName evidence="1">Uncharacterized protein</fullName>
    </submittedName>
</protein>
<organism evidence="1 2">
    <name type="scientific">Peptoanaerobacter stomatis</name>
    <dbReference type="NCBI Taxonomy" id="796937"/>
    <lineage>
        <taxon>Bacteria</taxon>
        <taxon>Bacillati</taxon>
        <taxon>Bacillota</taxon>
        <taxon>Clostridia</taxon>
        <taxon>Peptostreptococcales</taxon>
        <taxon>Filifactoraceae</taxon>
        <taxon>Peptoanaerobacter</taxon>
    </lineage>
</organism>
<dbReference type="RefSeq" id="WP_009524698.1">
    <property type="nucleotide sequence ID" value="NZ_JBQMYE010000143.1"/>
</dbReference>
<dbReference type="EMBL" id="AFZE01000045">
    <property type="protein sequence ID" value="EHL13161.1"/>
    <property type="molecule type" value="Genomic_DNA"/>
</dbReference>
<proteinExistence type="predicted"/>
<dbReference type="BioCyc" id="EBAC796937-HMP:GMGH-462-MONOMER"/>
<sequence>MEVEKRVSVKEFMRIFGLTYYTAYNIVRIVDFPSVKLGRKYYVDVARAEEWFKKKEAKGVKLA</sequence>
<accession>G9X238</accession>
<dbReference type="AlphaFoldDB" id="G9X238"/>
<dbReference type="HOGENOM" id="CLU_2881913_0_0_9"/>
<reference evidence="1 2" key="1">
    <citation type="submission" date="2011-08" db="EMBL/GenBank/DDBJ databases">
        <title>The Genome Sequence of Eubacteriaceae bacterium ACC19a.</title>
        <authorList>
            <consortium name="The Broad Institute Genome Sequencing Platform"/>
            <person name="Earl A."/>
            <person name="Ward D."/>
            <person name="Feldgarden M."/>
            <person name="Gevers D."/>
            <person name="Sizova M."/>
            <person name="Hazen A."/>
            <person name="Epstein S."/>
            <person name="Young S.K."/>
            <person name="Zeng Q."/>
            <person name="Gargeya S."/>
            <person name="Fitzgerald M."/>
            <person name="Haas B."/>
            <person name="Abouelleil A."/>
            <person name="Alvarado L."/>
            <person name="Arachchi H.M."/>
            <person name="Berlin A."/>
            <person name="Brown A."/>
            <person name="Chapman S.B."/>
            <person name="Chen Z."/>
            <person name="Dunbar C."/>
            <person name="Freedman E."/>
            <person name="Gearin G."/>
            <person name="Gellesch M."/>
            <person name="Goldberg J."/>
            <person name="Griggs A."/>
            <person name="Gujja S."/>
            <person name="Heiman D."/>
            <person name="Howarth C."/>
            <person name="Larson L."/>
            <person name="Lui A."/>
            <person name="MacDonald P.J.P."/>
            <person name="Montmayeur A."/>
            <person name="Murphy C."/>
            <person name="Neiman D."/>
            <person name="Pearson M."/>
            <person name="Priest M."/>
            <person name="Roberts A."/>
            <person name="Saif S."/>
            <person name="Shea T."/>
            <person name="Shenoy N."/>
            <person name="Sisk P."/>
            <person name="Stolte C."/>
            <person name="Sykes S."/>
            <person name="Wortman J."/>
            <person name="Nusbaum C."/>
            <person name="Birren B."/>
        </authorList>
    </citation>
    <scope>NUCLEOTIDE SEQUENCE [LARGE SCALE GENOMIC DNA]</scope>
    <source>
        <strain evidence="1 2">ACC19a</strain>
    </source>
</reference>
<comment type="caution">
    <text evidence="1">The sequence shown here is derived from an EMBL/GenBank/DDBJ whole genome shotgun (WGS) entry which is preliminary data.</text>
</comment>
<dbReference type="Proteomes" id="UP000006437">
    <property type="component" value="Unassembled WGS sequence"/>
</dbReference>